<evidence type="ECO:0000313" key="7">
    <source>
        <dbReference type="EMBL" id="MBB6513813.1"/>
    </source>
</evidence>
<dbReference type="SMART" id="SM01266">
    <property type="entry name" value="Mac"/>
    <property type="match status" value="1"/>
</dbReference>
<organism evidence="7 8">
    <name type="scientific">Gracilibacillus halotolerans</name>
    <dbReference type="NCBI Taxonomy" id="74386"/>
    <lineage>
        <taxon>Bacteria</taxon>
        <taxon>Bacillati</taxon>
        <taxon>Bacillota</taxon>
        <taxon>Bacilli</taxon>
        <taxon>Bacillales</taxon>
        <taxon>Bacillaceae</taxon>
        <taxon>Gracilibacillus</taxon>
    </lineage>
</organism>
<dbReference type="GO" id="GO:0008870">
    <property type="term" value="F:galactoside O-acetyltransferase activity"/>
    <property type="evidence" value="ECO:0007669"/>
    <property type="project" value="TreeGrafter"/>
</dbReference>
<sequence length="185" mass="20547">MRTEKEKMLNGEMYNPEDPVLLKEREEARKLVRLFNQTTETEIEKRTEILKALLGSTGETIFMEPNIRFDYGCNTYVGENFFANFDCTILDVSEVRIGDNCMMAPGVHIYTATHPIDPVERNSGREYANPVTIGDNVWLGGRSIINPGVTIGDNVVVASGAVVTKDVPDNVVVGGNPARILKEIK</sequence>
<evidence type="ECO:0000256" key="2">
    <source>
        <dbReference type="ARBA" id="ARBA00022679"/>
    </source>
</evidence>
<dbReference type="InterPro" id="IPR011004">
    <property type="entry name" value="Trimer_LpxA-like_sf"/>
</dbReference>
<dbReference type="InterPro" id="IPR001451">
    <property type="entry name" value="Hexapep"/>
</dbReference>
<keyword evidence="8" id="KW-1185">Reference proteome</keyword>
<dbReference type="FunFam" id="2.160.10.10:FF:000008">
    <property type="entry name" value="Maltose O-acetyltransferase"/>
    <property type="match status" value="1"/>
</dbReference>
<dbReference type="EMBL" id="JACHON010000017">
    <property type="protein sequence ID" value="MBB6513813.1"/>
    <property type="molecule type" value="Genomic_DNA"/>
</dbReference>
<dbReference type="EC" id="2.3.1.-" evidence="5"/>
<evidence type="ECO:0000256" key="1">
    <source>
        <dbReference type="ARBA" id="ARBA00007274"/>
    </source>
</evidence>
<dbReference type="SUPFAM" id="SSF51161">
    <property type="entry name" value="Trimeric LpxA-like enzymes"/>
    <property type="match status" value="1"/>
</dbReference>
<evidence type="ECO:0000259" key="6">
    <source>
        <dbReference type="SMART" id="SM01266"/>
    </source>
</evidence>
<dbReference type="Proteomes" id="UP000572212">
    <property type="component" value="Unassembled WGS sequence"/>
</dbReference>
<dbReference type="PANTHER" id="PTHR43017:SF1">
    <property type="entry name" value="ACETYLTRANSFERASE YJL218W-RELATED"/>
    <property type="match status" value="1"/>
</dbReference>
<proteinExistence type="inferred from homology"/>
<dbReference type="RefSeq" id="WP_184249652.1">
    <property type="nucleotide sequence ID" value="NZ_BAAACU010000015.1"/>
</dbReference>
<dbReference type="InterPro" id="IPR018357">
    <property type="entry name" value="Hexapep_transf_CS"/>
</dbReference>
<dbReference type="PANTHER" id="PTHR43017">
    <property type="entry name" value="GALACTOSIDE O-ACETYLTRANSFERASE"/>
    <property type="match status" value="1"/>
</dbReference>
<dbReference type="Pfam" id="PF12464">
    <property type="entry name" value="Mac"/>
    <property type="match status" value="1"/>
</dbReference>
<comment type="similarity">
    <text evidence="1 5">Belongs to the transferase hexapeptide repeat family.</text>
</comment>
<protein>
    <recommendedName>
        <fullName evidence="5">Acetyltransferase</fullName>
        <ecNumber evidence="5">2.3.1.-</ecNumber>
    </recommendedName>
</protein>
<comment type="caution">
    <text evidence="7">The sequence shown here is derived from an EMBL/GenBank/DDBJ whole genome shotgun (WGS) entry which is preliminary data.</text>
</comment>
<gene>
    <name evidence="7" type="ORF">GGQ92_002632</name>
</gene>
<dbReference type="CDD" id="cd03357">
    <property type="entry name" value="LbH_MAT_GAT"/>
    <property type="match status" value="1"/>
</dbReference>
<dbReference type="PROSITE" id="PS00101">
    <property type="entry name" value="HEXAPEP_TRANSFERASES"/>
    <property type="match status" value="1"/>
</dbReference>
<name>A0A841RQC6_9BACI</name>
<evidence type="ECO:0000313" key="8">
    <source>
        <dbReference type="Proteomes" id="UP000572212"/>
    </source>
</evidence>
<dbReference type="AlphaFoldDB" id="A0A841RQC6"/>
<keyword evidence="4 5" id="KW-0012">Acyltransferase</keyword>
<feature type="domain" description="Maltose/galactoside acetyltransferase" evidence="6">
    <location>
        <begin position="5"/>
        <end position="59"/>
    </location>
</feature>
<dbReference type="Pfam" id="PF14602">
    <property type="entry name" value="Hexapep_2"/>
    <property type="match status" value="1"/>
</dbReference>
<dbReference type="Gene3D" id="2.160.10.10">
    <property type="entry name" value="Hexapeptide repeat proteins"/>
    <property type="match status" value="1"/>
</dbReference>
<evidence type="ECO:0000256" key="5">
    <source>
        <dbReference type="RuleBase" id="RU367021"/>
    </source>
</evidence>
<dbReference type="InterPro" id="IPR024688">
    <property type="entry name" value="Mac_dom"/>
</dbReference>
<dbReference type="InterPro" id="IPR039369">
    <property type="entry name" value="LacA-like"/>
</dbReference>
<reference evidence="7 8" key="1">
    <citation type="submission" date="2020-08" db="EMBL/GenBank/DDBJ databases">
        <title>Genomic Encyclopedia of Type Strains, Phase IV (KMG-IV): sequencing the most valuable type-strain genomes for metagenomic binning, comparative biology and taxonomic classification.</title>
        <authorList>
            <person name="Goeker M."/>
        </authorList>
    </citation>
    <scope>NUCLEOTIDE SEQUENCE [LARGE SCALE GENOMIC DNA]</scope>
    <source>
        <strain evidence="7 8">DSM 11805</strain>
    </source>
</reference>
<accession>A0A841RQC6</accession>
<keyword evidence="2 5" id="KW-0808">Transferase</keyword>
<keyword evidence="3" id="KW-0677">Repeat</keyword>
<evidence type="ECO:0000256" key="3">
    <source>
        <dbReference type="ARBA" id="ARBA00022737"/>
    </source>
</evidence>
<evidence type="ECO:0000256" key="4">
    <source>
        <dbReference type="ARBA" id="ARBA00023315"/>
    </source>
</evidence>